<dbReference type="eggNOG" id="COG3762">
    <property type="taxonomic scope" value="Bacteria"/>
</dbReference>
<dbReference type="Proteomes" id="UP000007374">
    <property type="component" value="Unassembled WGS sequence"/>
</dbReference>
<evidence type="ECO:0000256" key="1">
    <source>
        <dbReference type="SAM" id="Phobius"/>
    </source>
</evidence>
<evidence type="ECO:0000313" key="3">
    <source>
        <dbReference type="EMBL" id="EKF41834.1"/>
    </source>
</evidence>
<proteinExistence type="predicted"/>
<keyword evidence="1" id="KW-1133">Transmembrane helix</keyword>
<feature type="domain" description="TPM" evidence="2">
    <location>
        <begin position="107"/>
        <end position="185"/>
    </location>
</feature>
<name>K2NVF9_9HYPH</name>
<reference evidence="3 4" key="1">
    <citation type="journal article" date="2012" name="J. Bacteriol.">
        <title>Genome Sequence of Nitratireductor indicus Type Strain C115.</title>
        <authorList>
            <person name="Lai Q."/>
            <person name="Li G."/>
            <person name="Yu Z."/>
            <person name="Shao Z."/>
        </authorList>
    </citation>
    <scope>NUCLEOTIDE SEQUENCE [LARGE SCALE GENOMIC DNA]</scope>
    <source>
        <strain evidence="3 4">C115</strain>
    </source>
</reference>
<feature type="transmembrane region" description="Helical" evidence="1">
    <location>
        <begin position="69"/>
        <end position="92"/>
    </location>
</feature>
<evidence type="ECO:0000259" key="2">
    <source>
        <dbReference type="Pfam" id="PF04536"/>
    </source>
</evidence>
<keyword evidence="4" id="KW-1185">Reference proteome</keyword>
<dbReference type="STRING" id="721133.SAMN05216176_10947"/>
<comment type="caution">
    <text evidence="3">The sequence shown here is derived from an EMBL/GenBank/DDBJ whole genome shotgun (WGS) entry which is preliminary data.</text>
</comment>
<organism evidence="3 4">
    <name type="scientific">Nitratireductor indicus C115</name>
    <dbReference type="NCBI Taxonomy" id="1231190"/>
    <lineage>
        <taxon>Bacteria</taxon>
        <taxon>Pseudomonadati</taxon>
        <taxon>Pseudomonadota</taxon>
        <taxon>Alphaproteobacteria</taxon>
        <taxon>Hyphomicrobiales</taxon>
        <taxon>Phyllobacteriaceae</taxon>
        <taxon>Nitratireductor</taxon>
    </lineage>
</organism>
<gene>
    <name evidence="3" type="ORF">NA8A_14494</name>
</gene>
<keyword evidence="1" id="KW-0472">Membrane</keyword>
<dbReference type="PATRIC" id="fig|1231190.3.peg.3010"/>
<dbReference type="Pfam" id="PF04536">
    <property type="entry name" value="TPM_phosphatase"/>
    <property type="match status" value="1"/>
</dbReference>
<dbReference type="EMBL" id="AMSI01000009">
    <property type="protein sequence ID" value="EKF41834.1"/>
    <property type="molecule type" value="Genomic_DNA"/>
</dbReference>
<dbReference type="Gene3D" id="3.10.310.50">
    <property type="match status" value="1"/>
</dbReference>
<feature type="transmembrane region" description="Helical" evidence="1">
    <location>
        <begin position="40"/>
        <end position="63"/>
    </location>
</feature>
<protein>
    <recommendedName>
        <fullName evidence="2">TPM domain-containing protein</fullName>
    </recommendedName>
</protein>
<accession>K2NVF9</accession>
<keyword evidence="1" id="KW-0812">Transmembrane</keyword>
<evidence type="ECO:0000313" key="4">
    <source>
        <dbReference type="Proteomes" id="UP000007374"/>
    </source>
</evidence>
<dbReference type="PANTHER" id="PTHR30373:SF8">
    <property type="entry name" value="BLL7265 PROTEIN"/>
    <property type="match status" value="1"/>
</dbReference>
<dbReference type="PANTHER" id="PTHR30373">
    <property type="entry name" value="UPF0603 PROTEIN YGCG"/>
    <property type="match status" value="1"/>
</dbReference>
<dbReference type="AlphaFoldDB" id="K2NVF9"/>
<sequence length="208" mass="22853">MLSAADHDRVAKAIGAAEKRTSGEIYCVLAHRSDAYFYPAALMAAAIVLVLGFLAAVVLKALWITVDPLTIPAAQIMTFLLIAVLFACYPALRVSLMPWPLRYRRAHDNAQKQFLAHNIHMTQNRTGVLIFVSLAERYVEVVADNEINAKVEQAVWDKTVDILLDHAGRGALAEGFVCAVEQVGEVLTKHFPAGSSNPNEIEDRLTEI</sequence>
<dbReference type="InterPro" id="IPR007621">
    <property type="entry name" value="TPM_dom"/>
</dbReference>